<accession>A0A0C3ESU6</accession>
<reference evidence="9" key="2">
    <citation type="submission" date="2015-01" db="EMBL/GenBank/DDBJ databases">
        <title>Evolutionary Origins and Diversification of the Mycorrhizal Mutualists.</title>
        <authorList>
            <consortium name="DOE Joint Genome Institute"/>
            <consortium name="Mycorrhizal Genomics Consortium"/>
            <person name="Kohler A."/>
            <person name="Kuo A."/>
            <person name="Nagy L.G."/>
            <person name="Floudas D."/>
            <person name="Copeland A."/>
            <person name="Barry K.W."/>
            <person name="Cichocki N."/>
            <person name="Veneault-Fourrey C."/>
            <person name="LaButti K."/>
            <person name="Lindquist E.A."/>
            <person name="Lipzen A."/>
            <person name="Lundell T."/>
            <person name="Morin E."/>
            <person name="Murat C."/>
            <person name="Riley R."/>
            <person name="Ohm R."/>
            <person name="Sun H."/>
            <person name="Tunlid A."/>
            <person name="Henrissat B."/>
            <person name="Grigoriev I.V."/>
            <person name="Hibbett D.S."/>
            <person name="Martin F."/>
        </authorList>
    </citation>
    <scope>NUCLEOTIDE SEQUENCE [LARGE SCALE GENOMIC DNA]</scope>
    <source>
        <strain evidence="9">F 1598</strain>
    </source>
</reference>
<evidence type="ECO:0000256" key="5">
    <source>
        <dbReference type="ARBA" id="ARBA00023136"/>
    </source>
</evidence>
<feature type="transmembrane region" description="Helical" evidence="6">
    <location>
        <begin position="166"/>
        <end position="185"/>
    </location>
</feature>
<comment type="similarity">
    <text evidence="2">Belongs to the steroid 5-alpha reductase family.</text>
</comment>
<dbReference type="AlphaFoldDB" id="A0A0C3ESU6"/>
<evidence type="ECO:0000256" key="2">
    <source>
        <dbReference type="ARBA" id="ARBA00007742"/>
    </source>
</evidence>
<dbReference type="Gene3D" id="1.20.120.1630">
    <property type="match status" value="1"/>
</dbReference>
<gene>
    <name evidence="8" type="ORF">PILCRDRAFT_830515</name>
</gene>
<evidence type="ECO:0000256" key="1">
    <source>
        <dbReference type="ARBA" id="ARBA00004141"/>
    </source>
</evidence>
<dbReference type="GO" id="GO:0016020">
    <property type="term" value="C:membrane"/>
    <property type="evidence" value="ECO:0007669"/>
    <property type="project" value="UniProtKB-SubCell"/>
</dbReference>
<comment type="subcellular location">
    <subcellularLocation>
        <location evidence="1">Membrane</location>
        <topology evidence="1">Multi-pass membrane protein</topology>
    </subcellularLocation>
</comment>
<dbReference type="PROSITE" id="PS50244">
    <property type="entry name" value="S5A_REDUCTASE"/>
    <property type="match status" value="1"/>
</dbReference>
<feature type="transmembrane region" description="Helical" evidence="6">
    <location>
        <begin position="127"/>
        <end position="146"/>
    </location>
</feature>
<feature type="transmembrane region" description="Helical" evidence="6">
    <location>
        <begin position="98"/>
        <end position="115"/>
    </location>
</feature>
<name>A0A0C3ESU6_PILCF</name>
<evidence type="ECO:0000259" key="7">
    <source>
        <dbReference type="Pfam" id="PF02544"/>
    </source>
</evidence>
<organism evidence="8 9">
    <name type="scientific">Piloderma croceum (strain F 1598)</name>
    <dbReference type="NCBI Taxonomy" id="765440"/>
    <lineage>
        <taxon>Eukaryota</taxon>
        <taxon>Fungi</taxon>
        <taxon>Dikarya</taxon>
        <taxon>Basidiomycota</taxon>
        <taxon>Agaricomycotina</taxon>
        <taxon>Agaricomycetes</taxon>
        <taxon>Agaricomycetidae</taxon>
        <taxon>Atheliales</taxon>
        <taxon>Atheliaceae</taxon>
        <taxon>Piloderma</taxon>
    </lineage>
</organism>
<evidence type="ECO:0000313" key="8">
    <source>
        <dbReference type="EMBL" id="KIM71164.1"/>
    </source>
</evidence>
<feature type="domain" description="3-oxo-5-alpha-steroid 4-dehydrogenase C-terminal" evidence="7">
    <location>
        <begin position="267"/>
        <end position="309"/>
    </location>
</feature>
<dbReference type="InterPro" id="IPR039357">
    <property type="entry name" value="SRD5A/TECR"/>
</dbReference>
<protein>
    <recommendedName>
        <fullName evidence="7">3-oxo-5-alpha-steroid 4-dehydrogenase C-terminal domain-containing protein</fullName>
    </recommendedName>
</protein>
<dbReference type="InParanoid" id="A0A0C3ESU6"/>
<dbReference type="HOGENOM" id="CLU_065395_0_1_1"/>
<evidence type="ECO:0000256" key="6">
    <source>
        <dbReference type="SAM" id="Phobius"/>
    </source>
</evidence>
<feature type="transmembrane region" description="Helical" evidence="6">
    <location>
        <begin position="58"/>
        <end position="78"/>
    </location>
</feature>
<sequence>MNAAAQWYDVLRKWFLLLPPFLSPLSYFIDAPFGRFSPANSPDLPTSSILLVDGIKSWIVMELVSPITFITFFLFSPLNYLPNFHPHLSPLSLPSSQPPLFLALFFLTHYLNRAIISPLRTPSRSKAHIMVPLSAVGFNLINGFLMGTYLSSPEARFYLRDAFGSVRFWSGVGLGIVGFVGNVVHDEILFDIRRKAAAAASASPSATSEKTSPQKEHYAIPHGYLYKYISYPNYLCEWLEWLGFALAAAPLPYPLNPSSPPTIVIAPPWIFLLGEVLLMAPRALKGHRWYKEKFGERYPRERRAVVPFLI</sequence>
<dbReference type="GO" id="GO:0016627">
    <property type="term" value="F:oxidoreductase activity, acting on the CH-CH group of donors"/>
    <property type="evidence" value="ECO:0007669"/>
    <property type="project" value="InterPro"/>
</dbReference>
<keyword evidence="5 6" id="KW-0472">Membrane</keyword>
<keyword evidence="9" id="KW-1185">Reference proteome</keyword>
<keyword evidence="4 6" id="KW-1133">Transmembrane helix</keyword>
<dbReference type="InterPro" id="IPR001104">
    <property type="entry name" value="3-oxo-5_a-steroid_4-DH_C"/>
</dbReference>
<dbReference type="PANTHER" id="PTHR10556:SF43">
    <property type="entry name" value="STEROID 5-ALPHA-REDUCTASE DET2"/>
    <property type="match status" value="1"/>
</dbReference>
<evidence type="ECO:0000313" key="9">
    <source>
        <dbReference type="Proteomes" id="UP000054166"/>
    </source>
</evidence>
<proteinExistence type="inferred from homology"/>
<dbReference type="OrthoDB" id="5788137at2759"/>
<evidence type="ECO:0000256" key="3">
    <source>
        <dbReference type="ARBA" id="ARBA00022692"/>
    </source>
</evidence>
<dbReference type="Proteomes" id="UP000054166">
    <property type="component" value="Unassembled WGS sequence"/>
</dbReference>
<evidence type="ECO:0000256" key="4">
    <source>
        <dbReference type="ARBA" id="ARBA00022989"/>
    </source>
</evidence>
<feature type="domain" description="3-oxo-5-alpha-steroid 4-dehydrogenase C-terminal" evidence="7">
    <location>
        <begin position="129"/>
        <end position="249"/>
    </location>
</feature>
<dbReference type="Pfam" id="PF02544">
    <property type="entry name" value="Steroid_dh"/>
    <property type="match status" value="2"/>
</dbReference>
<dbReference type="FunCoup" id="A0A0C3ESU6">
    <property type="interactions" value="9"/>
</dbReference>
<dbReference type="PANTHER" id="PTHR10556">
    <property type="entry name" value="3-OXO-5-ALPHA-STEROID 4-DEHYDROGENASE"/>
    <property type="match status" value="1"/>
</dbReference>
<dbReference type="EMBL" id="KN833439">
    <property type="protein sequence ID" value="KIM71164.1"/>
    <property type="molecule type" value="Genomic_DNA"/>
</dbReference>
<dbReference type="GO" id="GO:0006629">
    <property type="term" value="P:lipid metabolic process"/>
    <property type="evidence" value="ECO:0007669"/>
    <property type="project" value="InterPro"/>
</dbReference>
<dbReference type="STRING" id="765440.A0A0C3ESU6"/>
<reference evidence="8 9" key="1">
    <citation type="submission" date="2014-04" db="EMBL/GenBank/DDBJ databases">
        <authorList>
            <consortium name="DOE Joint Genome Institute"/>
            <person name="Kuo A."/>
            <person name="Tarkka M."/>
            <person name="Buscot F."/>
            <person name="Kohler A."/>
            <person name="Nagy L.G."/>
            <person name="Floudas D."/>
            <person name="Copeland A."/>
            <person name="Barry K.W."/>
            <person name="Cichocki N."/>
            <person name="Veneault-Fourrey C."/>
            <person name="LaButti K."/>
            <person name="Lindquist E.A."/>
            <person name="Lipzen A."/>
            <person name="Lundell T."/>
            <person name="Morin E."/>
            <person name="Murat C."/>
            <person name="Sun H."/>
            <person name="Tunlid A."/>
            <person name="Henrissat B."/>
            <person name="Grigoriev I.V."/>
            <person name="Hibbett D.S."/>
            <person name="Martin F."/>
            <person name="Nordberg H.P."/>
            <person name="Cantor M.N."/>
            <person name="Hua S.X."/>
        </authorList>
    </citation>
    <scope>NUCLEOTIDE SEQUENCE [LARGE SCALE GENOMIC DNA]</scope>
    <source>
        <strain evidence="8 9">F 1598</strain>
    </source>
</reference>
<keyword evidence="3 6" id="KW-0812">Transmembrane</keyword>